<dbReference type="EMBL" id="CAVLGL010000137">
    <property type="protein sequence ID" value="CAK1601652.1"/>
    <property type="molecule type" value="Genomic_DNA"/>
</dbReference>
<dbReference type="Proteomes" id="UP001314205">
    <property type="component" value="Unassembled WGS sequence"/>
</dbReference>
<gene>
    <name evidence="3" type="ORF">PARMNEM_LOCUS20256</name>
</gene>
<reference evidence="3 4" key="1">
    <citation type="submission" date="2023-11" db="EMBL/GenBank/DDBJ databases">
        <authorList>
            <person name="Hedman E."/>
            <person name="Englund M."/>
            <person name="Stromberg M."/>
            <person name="Nyberg Akerstrom W."/>
            <person name="Nylinder S."/>
            <person name="Jareborg N."/>
            <person name="Kallberg Y."/>
            <person name="Kronander E."/>
        </authorList>
    </citation>
    <scope>NUCLEOTIDE SEQUENCE [LARGE SCALE GENOMIC DNA]</scope>
</reference>
<name>A0AAV1M5I4_9NEOP</name>
<proteinExistence type="predicted"/>
<sequence>MRALLLLTLLFLSICLVVAAPQSKLQINPDVERKPYVEEVVVESLLHVRSPSVARNSRADTKTNLLDGSRVTENKID</sequence>
<accession>A0AAV1M5I4</accession>
<comment type="caution">
    <text evidence="3">The sequence shown here is derived from an EMBL/GenBank/DDBJ whole genome shotgun (WGS) entry which is preliminary data.</text>
</comment>
<feature type="signal peptide" evidence="2">
    <location>
        <begin position="1"/>
        <end position="19"/>
    </location>
</feature>
<evidence type="ECO:0000313" key="4">
    <source>
        <dbReference type="Proteomes" id="UP001314205"/>
    </source>
</evidence>
<evidence type="ECO:0000256" key="2">
    <source>
        <dbReference type="SAM" id="SignalP"/>
    </source>
</evidence>
<dbReference type="AlphaFoldDB" id="A0AAV1M5I4"/>
<feature type="region of interest" description="Disordered" evidence="1">
    <location>
        <begin position="57"/>
        <end position="77"/>
    </location>
</feature>
<protein>
    <submittedName>
        <fullName evidence="3">Uncharacterized protein</fullName>
    </submittedName>
</protein>
<organism evidence="3 4">
    <name type="scientific">Parnassius mnemosyne</name>
    <name type="common">clouded apollo</name>
    <dbReference type="NCBI Taxonomy" id="213953"/>
    <lineage>
        <taxon>Eukaryota</taxon>
        <taxon>Metazoa</taxon>
        <taxon>Ecdysozoa</taxon>
        <taxon>Arthropoda</taxon>
        <taxon>Hexapoda</taxon>
        <taxon>Insecta</taxon>
        <taxon>Pterygota</taxon>
        <taxon>Neoptera</taxon>
        <taxon>Endopterygota</taxon>
        <taxon>Lepidoptera</taxon>
        <taxon>Glossata</taxon>
        <taxon>Ditrysia</taxon>
        <taxon>Papilionoidea</taxon>
        <taxon>Papilionidae</taxon>
        <taxon>Parnassiinae</taxon>
        <taxon>Parnassini</taxon>
        <taxon>Parnassius</taxon>
        <taxon>Driopa</taxon>
    </lineage>
</organism>
<feature type="chain" id="PRO_5043920336" evidence="2">
    <location>
        <begin position="20"/>
        <end position="77"/>
    </location>
</feature>
<keyword evidence="4" id="KW-1185">Reference proteome</keyword>
<evidence type="ECO:0000256" key="1">
    <source>
        <dbReference type="SAM" id="MobiDB-lite"/>
    </source>
</evidence>
<keyword evidence="2" id="KW-0732">Signal</keyword>
<evidence type="ECO:0000313" key="3">
    <source>
        <dbReference type="EMBL" id="CAK1601652.1"/>
    </source>
</evidence>